<proteinExistence type="inferred from homology"/>
<dbReference type="InterPro" id="IPR008250">
    <property type="entry name" value="ATPase_P-typ_transduc_dom_A_sf"/>
</dbReference>
<evidence type="ECO:0000256" key="8">
    <source>
        <dbReference type="ARBA" id="ARBA00022741"/>
    </source>
</evidence>
<dbReference type="Pfam" id="PF00403">
    <property type="entry name" value="HMA"/>
    <property type="match status" value="1"/>
</dbReference>
<feature type="transmembrane region" description="Helical" evidence="15">
    <location>
        <begin position="104"/>
        <end position="128"/>
    </location>
</feature>
<evidence type="ECO:0000256" key="7">
    <source>
        <dbReference type="ARBA" id="ARBA00022723"/>
    </source>
</evidence>
<evidence type="ECO:0000313" key="18">
    <source>
        <dbReference type="Proteomes" id="UP001209803"/>
    </source>
</evidence>
<evidence type="ECO:0000256" key="2">
    <source>
        <dbReference type="ARBA" id="ARBA00006024"/>
    </source>
</evidence>
<dbReference type="InterPro" id="IPR027256">
    <property type="entry name" value="P-typ_ATPase_IB"/>
</dbReference>
<name>A0ABY8EZS1_9HYPH</name>
<dbReference type="NCBIfam" id="TIGR01511">
    <property type="entry name" value="ATPase-IB1_Cu"/>
    <property type="match status" value="1"/>
</dbReference>
<dbReference type="InterPro" id="IPR017969">
    <property type="entry name" value="Heavy-metal-associated_CS"/>
</dbReference>
<evidence type="ECO:0000313" key="17">
    <source>
        <dbReference type="EMBL" id="WFE88676.1"/>
    </source>
</evidence>
<keyword evidence="8 15" id="KW-0547">Nucleotide-binding</keyword>
<evidence type="ECO:0000256" key="10">
    <source>
        <dbReference type="ARBA" id="ARBA00022842"/>
    </source>
</evidence>
<dbReference type="SUPFAM" id="SSF81653">
    <property type="entry name" value="Calcium ATPase, transduction domain A"/>
    <property type="match status" value="1"/>
</dbReference>
<evidence type="ECO:0000256" key="1">
    <source>
        <dbReference type="ARBA" id="ARBA00004651"/>
    </source>
</evidence>
<dbReference type="PRINTS" id="PR00119">
    <property type="entry name" value="CATATPASE"/>
</dbReference>
<evidence type="ECO:0000256" key="9">
    <source>
        <dbReference type="ARBA" id="ARBA00022840"/>
    </source>
</evidence>
<keyword evidence="12 15" id="KW-1133">Transmembrane helix</keyword>
<dbReference type="SUPFAM" id="SSF55008">
    <property type="entry name" value="HMA, heavy metal-associated domain"/>
    <property type="match status" value="1"/>
</dbReference>
<dbReference type="InterPro" id="IPR036163">
    <property type="entry name" value="HMA_dom_sf"/>
</dbReference>
<keyword evidence="14 15" id="KW-0472">Membrane</keyword>
<evidence type="ECO:0000256" key="11">
    <source>
        <dbReference type="ARBA" id="ARBA00022967"/>
    </source>
</evidence>
<dbReference type="Gene3D" id="3.40.1110.10">
    <property type="entry name" value="Calcium-transporting ATPase, cytoplasmic domain N"/>
    <property type="match status" value="1"/>
</dbReference>
<feature type="transmembrane region" description="Helical" evidence="15">
    <location>
        <begin position="384"/>
        <end position="406"/>
    </location>
</feature>
<dbReference type="PROSITE" id="PS00154">
    <property type="entry name" value="ATPASE_E1_E2"/>
    <property type="match status" value="1"/>
</dbReference>
<evidence type="ECO:0000256" key="6">
    <source>
        <dbReference type="ARBA" id="ARBA00022692"/>
    </source>
</evidence>
<keyword evidence="5" id="KW-0597">Phosphoprotein</keyword>
<dbReference type="InterPro" id="IPR001757">
    <property type="entry name" value="P_typ_ATPase"/>
</dbReference>
<feature type="transmembrane region" description="Helical" evidence="15">
    <location>
        <begin position="683"/>
        <end position="702"/>
    </location>
</feature>
<dbReference type="RefSeq" id="WP_265680924.1">
    <property type="nucleotide sequence ID" value="NZ_CP120863.1"/>
</dbReference>
<dbReference type="InterPro" id="IPR006121">
    <property type="entry name" value="HMA_dom"/>
</dbReference>
<keyword evidence="6 15" id="KW-0812">Transmembrane</keyword>
<dbReference type="PROSITE" id="PS01047">
    <property type="entry name" value="HMA_1"/>
    <property type="match status" value="1"/>
</dbReference>
<keyword evidence="10" id="KW-0460">Magnesium</keyword>
<keyword evidence="7 15" id="KW-0479">Metal-binding</keyword>
<keyword evidence="9 15" id="KW-0067">ATP-binding</keyword>
<feature type="transmembrane region" description="Helical" evidence="15">
    <location>
        <begin position="201"/>
        <end position="219"/>
    </location>
</feature>
<comment type="subcellular location">
    <subcellularLocation>
        <location evidence="1">Cell membrane</location>
        <topology evidence="1">Multi-pass membrane protein</topology>
    </subcellularLocation>
</comment>
<feature type="domain" description="HMA" evidence="16">
    <location>
        <begin position="20"/>
        <end position="86"/>
    </location>
</feature>
<dbReference type="InterPro" id="IPR018303">
    <property type="entry name" value="ATPase_P-typ_P_site"/>
</dbReference>
<dbReference type="PRINTS" id="PR00943">
    <property type="entry name" value="CUATPASE"/>
</dbReference>
<dbReference type="InterPro" id="IPR023214">
    <property type="entry name" value="HAD_sf"/>
</dbReference>
<dbReference type="SUPFAM" id="SSF56784">
    <property type="entry name" value="HAD-like"/>
    <property type="match status" value="1"/>
</dbReference>
<dbReference type="NCBIfam" id="TIGR01525">
    <property type="entry name" value="ATPase-IB_hvy"/>
    <property type="match status" value="1"/>
</dbReference>
<dbReference type="EMBL" id="CP120863">
    <property type="protein sequence ID" value="WFE88676.1"/>
    <property type="molecule type" value="Genomic_DNA"/>
</dbReference>
<dbReference type="PROSITE" id="PS50846">
    <property type="entry name" value="HMA_2"/>
    <property type="match status" value="1"/>
</dbReference>
<evidence type="ECO:0000256" key="4">
    <source>
        <dbReference type="ARBA" id="ARBA00022475"/>
    </source>
</evidence>
<dbReference type="Gene3D" id="2.70.150.10">
    <property type="entry name" value="Calcium-transporting ATPase, cytoplasmic transduction domain A"/>
    <property type="match status" value="1"/>
</dbReference>
<evidence type="ECO:0000259" key="16">
    <source>
        <dbReference type="PROSITE" id="PS50846"/>
    </source>
</evidence>
<evidence type="ECO:0000256" key="5">
    <source>
        <dbReference type="ARBA" id="ARBA00022553"/>
    </source>
</evidence>
<dbReference type="Pfam" id="PF00702">
    <property type="entry name" value="Hydrolase"/>
    <property type="match status" value="1"/>
</dbReference>
<reference evidence="17 18" key="1">
    <citation type="submission" date="2023-03" db="EMBL/GenBank/DDBJ databases">
        <title>Roseibium porphyridii sp. nov. and Roseibium rhodosorbium sp. nov. isolated from marine algae, Porphyridium cruentum and Rhodosorus marinus, respectively.</title>
        <authorList>
            <person name="Lee M.W."/>
            <person name="Choi B.J."/>
            <person name="Lee J.K."/>
            <person name="Choi D.G."/>
            <person name="Baek J.H."/>
            <person name="Bayburt H."/>
            <person name="Kim J.M."/>
            <person name="Han D.M."/>
            <person name="Kim K.H."/>
            <person name="Jeon C.O."/>
        </authorList>
    </citation>
    <scope>NUCLEOTIDE SEQUENCE [LARGE SCALE GENOMIC DNA]</scope>
    <source>
        <strain evidence="17 18">KMA01</strain>
    </source>
</reference>
<protein>
    <submittedName>
        <fullName evidence="17">Heavy metal translocating P-type ATPase</fullName>
    </submittedName>
</protein>
<feature type="transmembrane region" description="Helical" evidence="15">
    <location>
        <begin position="173"/>
        <end position="195"/>
    </location>
</feature>
<evidence type="ECO:0000256" key="13">
    <source>
        <dbReference type="ARBA" id="ARBA00023065"/>
    </source>
</evidence>
<evidence type="ECO:0000256" key="12">
    <source>
        <dbReference type="ARBA" id="ARBA00022989"/>
    </source>
</evidence>
<feature type="transmembrane region" description="Helical" evidence="15">
    <location>
        <begin position="140"/>
        <end position="161"/>
    </location>
</feature>
<dbReference type="Gene3D" id="3.40.50.1000">
    <property type="entry name" value="HAD superfamily/HAD-like"/>
    <property type="match status" value="1"/>
</dbReference>
<dbReference type="PANTHER" id="PTHR43520">
    <property type="entry name" value="ATP7, ISOFORM B"/>
    <property type="match status" value="1"/>
</dbReference>
<keyword evidence="13" id="KW-0406">Ion transport</keyword>
<dbReference type="InterPro" id="IPR023298">
    <property type="entry name" value="ATPase_P-typ_TM_dom_sf"/>
</dbReference>
<organism evidence="17 18">
    <name type="scientific">Roseibium porphyridii</name>
    <dbReference type="NCBI Taxonomy" id="2866279"/>
    <lineage>
        <taxon>Bacteria</taxon>
        <taxon>Pseudomonadati</taxon>
        <taxon>Pseudomonadota</taxon>
        <taxon>Alphaproteobacteria</taxon>
        <taxon>Hyphomicrobiales</taxon>
        <taxon>Stappiaceae</taxon>
        <taxon>Roseibium</taxon>
    </lineage>
</organism>
<dbReference type="InterPro" id="IPR036412">
    <property type="entry name" value="HAD-like_sf"/>
</dbReference>
<dbReference type="PANTHER" id="PTHR43520:SF5">
    <property type="entry name" value="CATION-TRANSPORTING P-TYPE ATPASE-RELATED"/>
    <property type="match status" value="1"/>
</dbReference>
<accession>A0ABY8EZS1</accession>
<dbReference type="NCBIfam" id="TIGR01494">
    <property type="entry name" value="ATPase_P-type"/>
    <property type="match status" value="1"/>
</dbReference>
<evidence type="ECO:0000256" key="15">
    <source>
        <dbReference type="RuleBase" id="RU362081"/>
    </source>
</evidence>
<keyword evidence="18" id="KW-1185">Reference proteome</keyword>
<keyword evidence="3" id="KW-0813">Transport</keyword>
<evidence type="ECO:0000256" key="14">
    <source>
        <dbReference type="ARBA" id="ARBA00023136"/>
    </source>
</evidence>
<gene>
    <name evidence="17" type="ORF">K1718_21310</name>
</gene>
<dbReference type="Proteomes" id="UP001209803">
    <property type="component" value="Chromosome"/>
</dbReference>
<dbReference type="CDD" id="cd00371">
    <property type="entry name" value="HMA"/>
    <property type="match status" value="1"/>
</dbReference>
<comment type="similarity">
    <text evidence="2 15">Belongs to the cation transport ATPase (P-type) (TC 3.A.3) family. Type IB subfamily.</text>
</comment>
<keyword evidence="11" id="KW-1278">Translocase</keyword>
<sequence>MTVHQRDWQAFVTPGKDGAVHMDLAVDGITCAACMGEIERGLHRLPGIRNARVNLTSQRLAVDWVQDETGADEIVAELERLGYAAHPFDPASQRERQDKTGKQLLRCLAVAGFAGMNIMLLSVSVWSGNATDITPETRDFFHWLSALIALPTVAYSGRPFVTSAFKALAAGRLNMDVPIVIGVFLAVALSVVQTIQHHHHAYFESAVMLLFFLLIGRYLDHNMRGRTRSFAENIAALKAEVAARINPDGTVREVPLSKIETGDLVMVSGGERVPVDGVVETGASEIDQSLVTGESVLVPVNPGQRVYAGTLNGAGALQVRVEAASGATLLDEVNRLLETASQAKSKYVRVADRAARLYAPLVHGAAAITFLGWLLAGLAWQPALVISISVLIITCPCALGLAVPAVQVVASGQLFRCGVLLNSSDAIERLADIDTILFDKTGTLTLAEPELCSEIDPADDTVLLAGRLALASRHPLSAALVKATGAITPLAEVTEISGAGLETEVAGKTLRLGSPMFCGASHQQIEQALSETPGASLLAIRHGDAPVRLLTFRQSLRPDARAVIDQLKADGFALEIVSGDTEPAVADCARALDVEAWQAGMKPASKIARLEALQAEGRNVLMVGDGLNDAPALAGANVSLSPVSAVHLSQAAADAVFLGEKLQPVADALRLSKRARAAIEQNLWISVVYNIIAVPIAVAGFVTPLMAAVAMSASSLAVTANALKLRFGETANSREPVPVRKSQDQLAKG</sequence>
<dbReference type="Pfam" id="PF00122">
    <property type="entry name" value="E1-E2_ATPase"/>
    <property type="match status" value="1"/>
</dbReference>
<keyword evidence="4 15" id="KW-1003">Cell membrane</keyword>
<dbReference type="Gene3D" id="3.30.70.100">
    <property type="match status" value="1"/>
</dbReference>
<dbReference type="InterPro" id="IPR059000">
    <property type="entry name" value="ATPase_P-type_domA"/>
</dbReference>
<dbReference type="SUPFAM" id="SSF81665">
    <property type="entry name" value="Calcium ATPase, transmembrane domain M"/>
    <property type="match status" value="1"/>
</dbReference>
<feature type="transmembrane region" description="Helical" evidence="15">
    <location>
        <begin position="357"/>
        <end position="378"/>
    </location>
</feature>
<dbReference type="InterPro" id="IPR023299">
    <property type="entry name" value="ATPase_P-typ_cyto_dom_N"/>
</dbReference>
<evidence type="ECO:0000256" key="3">
    <source>
        <dbReference type="ARBA" id="ARBA00022448"/>
    </source>
</evidence>